<dbReference type="PROSITE" id="PS00395">
    <property type="entry name" value="ALANINE_RACEMASE"/>
    <property type="match status" value="1"/>
</dbReference>
<evidence type="ECO:0000313" key="9">
    <source>
        <dbReference type="Proteomes" id="UP000029629"/>
    </source>
</evidence>
<dbReference type="SMART" id="SM01005">
    <property type="entry name" value="Ala_racemase_C"/>
    <property type="match status" value="1"/>
</dbReference>
<evidence type="ECO:0000256" key="1">
    <source>
        <dbReference type="ARBA" id="ARBA00001933"/>
    </source>
</evidence>
<comment type="catalytic activity">
    <reaction evidence="4">
        <text>L-alanine = D-alanine</text>
        <dbReference type="Rhea" id="RHEA:20249"/>
        <dbReference type="ChEBI" id="CHEBI:57416"/>
        <dbReference type="ChEBI" id="CHEBI:57972"/>
        <dbReference type="EC" id="5.1.1.1"/>
    </reaction>
</comment>
<dbReference type="EMBL" id="JRNI01000015">
    <property type="protein sequence ID" value="KGF31288.1"/>
    <property type="molecule type" value="Genomic_DNA"/>
</dbReference>
<dbReference type="InterPro" id="IPR029066">
    <property type="entry name" value="PLP-binding_barrel"/>
</dbReference>
<feature type="modified residue" description="N6-(pyridoxal phosphate)lysine" evidence="4 5">
    <location>
        <position position="44"/>
    </location>
</feature>
<name>A0A095Z9J0_9BURK</name>
<reference evidence="8 9" key="1">
    <citation type="submission" date="2014-07" db="EMBL/GenBank/DDBJ databases">
        <authorList>
            <person name="McCorrison J."/>
            <person name="Sanka R."/>
            <person name="Torralba M."/>
            <person name="Gillis M."/>
            <person name="Haft D.H."/>
            <person name="Methe B."/>
            <person name="Sutton G."/>
            <person name="Nelson K.E."/>
        </authorList>
    </citation>
    <scope>NUCLEOTIDE SEQUENCE [LARGE SCALE GENOMIC DNA]</scope>
    <source>
        <strain evidence="8 9">DNF00040</strain>
    </source>
</reference>
<evidence type="ECO:0000256" key="2">
    <source>
        <dbReference type="ARBA" id="ARBA00022898"/>
    </source>
</evidence>
<dbReference type="GO" id="GO:0030632">
    <property type="term" value="P:D-alanine biosynthetic process"/>
    <property type="evidence" value="ECO:0007669"/>
    <property type="project" value="UniProtKB-UniRule"/>
</dbReference>
<evidence type="ECO:0000256" key="3">
    <source>
        <dbReference type="ARBA" id="ARBA00023235"/>
    </source>
</evidence>
<accession>A0A095Z9J0</accession>
<comment type="similarity">
    <text evidence="4">Belongs to the alanine racemase family.</text>
</comment>
<comment type="function">
    <text evidence="4">Catalyzes the interconversion of L-alanine and D-alanine. May also act on other amino acids.</text>
</comment>
<dbReference type="UniPathway" id="UPA00042">
    <property type="reaction ID" value="UER00497"/>
</dbReference>
<dbReference type="GO" id="GO:0008784">
    <property type="term" value="F:alanine racemase activity"/>
    <property type="evidence" value="ECO:0007669"/>
    <property type="project" value="UniProtKB-UniRule"/>
</dbReference>
<evidence type="ECO:0000256" key="4">
    <source>
        <dbReference type="HAMAP-Rule" id="MF_01201"/>
    </source>
</evidence>
<dbReference type="InterPro" id="IPR000821">
    <property type="entry name" value="Ala_racemase"/>
</dbReference>
<dbReference type="SUPFAM" id="SSF50621">
    <property type="entry name" value="Alanine racemase C-terminal domain-like"/>
    <property type="match status" value="1"/>
</dbReference>
<keyword evidence="2 4" id="KW-0663">Pyridoxal phosphate</keyword>
<dbReference type="HAMAP" id="MF_01201">
    <property type="entry name" value="Ala_racemase"/>
    <property type="match status" value="1"/>
</dbReference>
<dbReference type="NCBIfam" id="TIGR00492">
    <property type="entry name" value="alr"/>
    <property type="match status" value="1"/>
</dbReference>
<dbReference type="GO" id="GO:0005829">
    <property type="term" value="C:cytosol"/>
    <property type="evidence" value="ECO:0007669"/>
    <property type="project" value="TreeGrafter"/>
</dbReference>
<feature type="active site" description="Proton acceptor; specific for D-alanine" evidence="4">
    <location>
        <position position="44"/>
    </location>
</feature>
<evidence type="ECO:0000256" key="5">
    <source>
        <dbReference type="PIRSR" id="PIRSR600821-50"/>
    </source>
</evidence>
<sequence>MPRPILATISTSNMAHNLRTVQQHIAQQVGAARFERTKTFAVAKANGYGHGIEAAVQGFAAADGIAVIETEMLARLRELGWHKELVLLEGFFEKADLELLQHTRSITAIHCQEQLDELRSLPAGAALKVMLKVNTGMNRLGFRPELLSSVLTQLAQLQSQAKVSEVIMMMHFADADAFDRDSVDDAWARMQQALQQAQLRQFRIESLSVCNSAASLRYADDLLLEGYRNIIRPGLCLYGASPMGNAEHEAAIDFNLKPAMTLKAQIIAIQQVRAGETVGYGSRFTAQEPTRIAIVACGYADGYPRWADASTPVVVNGIETTLAGRVSMDMMSINLNPVPSAKLGDWVTLWGEGGPTIDRVTECARMGSYETLCHLNLRVPKEII</sequence>
<dbReference type="Pfam" id="PF00842">
    <property type="entry name" value="Ala_racemase_C"/>
    <property type="match status" value="1"/>
</dbReference>
<evidence type="ECO:0000256" key="6">
    <source>
        <dbReference type="PIRSR" id="PIRSR600821-52"/>
    </source>
</evidence>
<dbReference type="InterPro" id="IPR020622">
    <property type="entry name" value="Ala_racemase_pyridoxalP-BS"/>
</dbReference>
<comment type="pathway">
    <text evidence="4">Amino-acid biosynthesis; D-alanine biosynthesis; D-alanine from L-alanine: step 1/1.</text>
</comment>
<dbReference type="GO" id="GO:0030170">
    <property type="term" value="F:pyridoxal phosphate binding"/>
    <property type="evidence" value="ECO:0007669"/>
    <property type="project" value="UniProtKB-UniRule"/>
</dbReference>
<dbReference type="PANTHER" id="PTHR30511">
    <property type="entry name" value="ALANINE RACEMASE"/>
    <property type="match status" value="1"/>
</dbReference>
<gene>
    <name evidence="8" type="ORF">HMPREF2130_04030</name>
</gene>
<evidence type="ECO:0000313" key="8">
    <source>
        <dbReference type="EMBL" id="KGF31288.1"/>
    </source>
</evidence>
<feature type="active site" description="Proton acceptor; specific for L-alanine" evidence="4">
    <location>
        <position position="280"/>
    </location>
</feature>
<dbReference type="EC" id="5.1.1.1" evidence="4"/>
<dbReference type="PRINTS" id="PR00992">
    <property type="entry name" value="ALARACEMASE"/>
</dbReference>
<evidence type="ECO:0000259" key="7">
    <source>
        <dbReference type="SMART" id="SM01005"/>
    </source>
</evidence>
<dbReference type="AlphaFoldDB" id="A0A095Z9J0"/>
<organism evidence="8 9">
    <name type="scientific">Oligella urethralis DNF00040</name>
    <dbReference type="NCBI Taxonomy" id="1401065"/>
    <lineage>
        <taxon>Bacteria</taxon>
        <taxon>Pseudomonadati</taxon>
        <taxon>Pseudomonadota</taxon>
        <taxon>Betaproteobacteria</taxon>
        <taxon>Burkholderiales</taxon>
        <taxon>Alcaligenaceae</taxon>
        <taxon>Oligella</taxon>
    </lineage>
</organism>
<keyword evidence="3 4" id="KW-0413">Isomerase</keyword>
<proteinExistence type="inferred from homology"/>
<dbReference type="Gene3D" id="2.40.37.10">
    <property type="entry name" value="Lyase, Ornithine Decarboxylase, Chain A, domain 1"/>
    <property type="match status" value="1"/>
</dbReference>
<comment type="caution">
    <text evidence="8">The sequence shown here is derived from an EMBL/GenBank/DDBJ whole genome shotgun (WGS) entry which is preliminary data.</text>
</comment>
<dbReference type="RefSeq" id="WP_036558349.1">
    <property type="nucleotide sequence ID" value="NZ_JRNI01000015.1"/>
</dbReference>
<dbReference type="eggNOG" id="COG0787">
    <property type="taxonomic scope" value="Bacteria"/>
</dbReference>
<dbReference type="Proteomes" id="UP000029629">
    <property type="component" value="Unassembled WGS sequence"/>
</dbReference>
<dbReference type="Gene3D" id="3.20.20.10">
    <property type="entry name" value="Alanine racemase"/>
    <property type="match status" value="1"/>
</dbReference>
<dbReference type="InterPro" id="IPR001608">
    <property type="entry name" value="Ala_racemase_N"/>
</dbReference>
<dbReference type="InterPro" id="IPR009006">
    <property type="entry name" value="Ala_racemase/Decarboxylase_C"/>
</dbReference>
<feature type="binding site" evidence="4 6">
    <location>
        <position position="328"/>
    </location>
    <ligand>
        <name>substrate</name>
    </ligand>
</feature>
<feature type="domain" description="Alanine racemase C-terminal" evidence="7">
    <location>
        <begin position="259"/>
        <end position="384"/>
    </location>
</feature>
<feature type="binding site" evidence="4 6">
    <location>
        <position position="139"/>
    </location>
    <ligand>
        <name>substrate</name>
    </ligand>
</feature>
<dbReference type="OrthoDB" id="9813814at2"/>
<comment type="cofactor">
    <cofactor evidence="1 4 5">
        <name>pyridoxal 5'-phosphate</name>
        <dbReference type="ChEBI" id="CHEBI:597326"/>
    </cofactor>
</comment>
<dbReference type="Pfam" id="PF01168">
    <property type="entry name" value="Ala_racemase_N"/>
    <property type="match status" value="1"/>
</dbReference>
<dbReference type="PANTHER" id="PTHR30511:SF0">
    <property type="entry name" value="ALANINE RACEMASE, CATABOLIC-RELATED"/>
    <property type="match status" value="1"/>
</dbReference>
<dbReference type="SUPFAM" id="SSF51419">
    <property type="entry name" value="PLP-binding barrel"/>
    <property type="match status" value="1"/>
</dbReference>
<protein>
    <recommendedName>
        <fullName evidence="4">Alanine racemase</fullName>
        <ecNumber evidence="4">5.1.1.1</ecNumber>
    </recommendedName>
</protein>
<keyword evidence="9" id="KW-1185">Reference proteome</keyword>
<dbReference type="InterPro" id="IPR011079">
    <property type="entry name" value="Ala_racemase_C"/>
</dbReference>